<dbReference type="EMBL" id="CP134537">
    <property type="protein sequence ID" value="WNH09160.1"/>
    <property type="molecule type" value="Genomic_DNA"/>
</dbReference>
<evidence type="ECO:0000313" key="2">
    <source>
        <dbReference type="Proteomes" id="UP001302806"/>
    </source>
</evidence>
<name>A0ABY9XT91_9FLAO</name>
<proteinExistence type="predicted"/>
<dbReference type="RefSeq" id="WP_415865681.1">
    <property type="nucleotide sequence ID" value="NZ_CP134537.1"/>
</dbReference>
<sequence length="73" mass="8329">MRTFCSMLCCMLIYAMSFSQEKKDIATDSIVQKIVQLDEVLVKGNAITDPILTKVSNDYQKNIVQPKNVVRFI</sequence>
<dbReference type="Proteomes" id="UP001302806">
    <property type="component" value="Chromosome"/>
</dbReference>
<protein>
    <submittedName>
        <fullName evidence="1">Uncharacterized protein</fullName>
    </submittedName>
</protein>
<gene>
    <name evidence="1" type="ORF">RHP51_19440</name>
</gene>
<evidence type="ECO:0000313" key="1">
    <source>
        <dbReference type="EMBL" id="WNH09160.1"/>
    </source>
</evidence>
<organism evidence="1 2">
    <name type="scientific">Thalassobellus suaedae</name>
    <dbReference type="NCBI Taxonomy" id="3074124"/>
    <lineage>
        <taxon>Bacteria</taxon>
        <taxon>Pseudomonadati</taxon>
        <taxon>Bacteroidota</taxon>
        <taxon>Flavobacteriia</taxon>
        <taxon>Flavobacteriales</taxon>
        <taxon>Flavobacteriaceae</taxon>
        <taxon>Thalassobellus</taxon>
    </lineage>
</organism>
<accession>A0ABY9XT91</accession>
<reference evidence="1 2" key="1">
    <citation type="submission" date="2023-09" db="EMBL/GenBank/DDBJ databases">
        <title>Thalassobella suaedae gen. nov., sp. nov., a marine bacterium of the family Flavobacteriaceae isolated from a halophyte Suaeda japonica.</title>
        <authorList>
            <person name="Lee S.Y."/>
            <person name="Hwang C.Y."/>
        </authorList>
    </citation>
    <scope>NUCLEOTIDE SEQUENCE [LARGE SCALE GENOMIC DNA]</scope>
    <source>
        <strain evidence="1 2">HL-DH14</strain>
    </source>
</reference>